<dbReference type="OrthoDB" id="8954335at2759"/>
<feature type="domain" description="AIG1-type G" evidence="5">
    <location>
        <begin position="14"/>
        <end position="170"/>
    </location>
</feature>
<feature type="region of interest" description="Disordered" evidence="4">
    <location>
        <begin position="293"/>
        <end position="314"/>
    </location>
</feature>
<evidence type="ECO:0000256" key="1">
    <source>
        <dbReference type="ARBA" id="ARBA00008535"/>
    </source>
</evidence>
<dbReference type="AlphaFoldDB" id="A0A815CZW6"/>
<dbReference type="InterPro" id="IPR006703">
    <property type="entry name" value="G_AIG1"/>
</dbReference>
<protein>
    <recommendedName>
        <fullName evidence="5">AIG1-type G domain-containing protein</fullName>
    </recommendedName>
</protein>
<evidence type="ECO:0000313" key="6">
    <source>
        <dbReference type="EMBL" id="CAF1291890.1"/>
    </source>
</evidence>
<dbReference type="Proteomes" id="UP000663829">
    <property type="component" value="Unassembled WGS sequence"/>
</dbReference>
<evidence type="ECO:0000313" key="8">
    <source>
        <dbReference type="Proteomes" id="UP000663829"/>
    </source>
</evidence>
<evidence type="ECO:0000256" key="3">
    <source>
        <dbReference type="SAM" id="Coils"/>
    </source>
</evidence>
<dbReference type="Proteomes" id="UP000681722">
    <property type="component" value="Unassembled WGS sequence"/>
</dbReference>
<dbReference type="Pfam" id="PF04548">
    <property type="entry name" value="AIG1"/>
    <property type="match status" value="1"/>
</dbReference>
<evidence type="ECO:0000259" key="5">
    <source>
        <dbReference type="Pfam" id="PF04548"/>
    </source>
</evidence>
<evidence type="ECO:0000256" key="4">
    <source>
        <dbReference type="SAM" id="MobiDB-lite"/>
    </source>
</evidence>
<proteinExistence type="inferred from homology"/>
<organism evidence="6 8">
    <name type="scientific">Didymodactylos carnosus</name>
    <dbReference type="NCBI Taxonomy" id="1234261"/>
    <lineage>
        <taxon>Eukaryota</taxon>
        <taxon>Metazoa</taxon>
        <taxon>Spiralia</taxon>
        <taxon>Gnathifera</taxon>
        <taxon>Rotifera</taxon>
        <taxon>Eurotatoria</taxon>
        <taxon>Bdelloidea</taxon>
        <taxon>Philodinida</taxon>
        <taxon>Philodinidae</taxon>
        <taxon>Didymodactylos</taxon>
    </lineage>
</organism>
<dbReference type="InterPro" id="IPR027417">
    <property type="entry name" value="P-loop_NTPase"/>
</dbReference>
<dbReference type="Gene3D" id="3.40.50.300">
    <property type="entry name" value="P-loop containing nucleotide triphosphate hydrolases"/>
    <property type="match status" value="1"/>
</dbReference>
<keyword evidence="3" id="KW-0175">Coiled coil</keyword>
<accession>A0A815CZW6</accession>
<keyword evidence="2" id="KW-0547">Nucleotide-binding</keyword>
<evidence type="ECO:0000313" key="7">
    <source>
        <dbReference type="EMBL" id="CAF4098878.1"/>
    </source>
</evidence>
<keyword evidence="8" id="KW-1185">Reference proteome</keyword>
<dbReference type="EMBL" id="CAJNOQ010012095">
    <property type="protein sequence ID" value="CAF1291890.1"/>
    <property type="molecule type" value="Genomic_DNA"/>
</dbReference>
<evidence type="ECO:0000256" key="2">
    <source>
        <dbReference type="ARBA" id="ARBA00022741"/>
    </source>
</evidence>
<dbReference type="SUPFAM" id="SSF52540">
    <property type="entry name" value="P-loop containing nucleoside triphosphate hydrolases"/>
    <property type="match status" value="1"/>
</dbReference>
<gene>
    <name evidence="6" type="ORF">GPM918_LOCUS28080</name>
    <name evidence="7" type="ORF">SRO942_LOCUS28532</name>
</gene>
<sequence>MPYISLSHLPKYGLIILGNSGVGKSFLANILLGKEVFQHKFSSSSVTHETESYEVQLGETSFAVFNIPGLIEADQNRIDLNKQEIYKAFEQRPNSIIIYVFGNTNGRIRDEDFIAFNAINKAFPFNEDSLVIAINSLPKKRPENYEGEATVKFQQYLRMKLPNLCFLNQINEDNQSERERLREKLLHVTICCRPEYHVKQQEIKLNADEISELKEGVRKQQEAYERQKAQFQNQIDKAQQKYAQLEKDRQSDIADFEKKINSLNKNLLEANRQHYNEIASHQKEINSLSRKLRDRPNPAPINNHYYPPKPSTSKKKSVSVLFWCFKSDFFNPSSNAFQTLNAFRFPTFIWRIE</sequence>
<feature type="coiled-coil region" evidence="3">
    <location>
        <begin position="207"/>
        <end position="291"/>
    </location>
</feature>
<dbReference type="EMBL" id="CAJOBC010033166">
    <property type="protein sequence ID" value="CAF4098878.1"/>
    <property type="molecule type" value="Genomic_DNA"/>
</dbReference>
<reference evidence="6" key="1">
    <citation type="submission" date="2021-02" db="EMBL/GenBank/DDBJ databases">
        <authorList>
            <person name="Nowell W R."/>
        </authorList>
    </citation>
    <scope>NUCLEOTIDE SEQUENCE</scope>
</reference>
<comment type="caution">
    <text evidence="6">The sequence shown here is derived from an EMBL/GenBank/DDBJ whole genome shotgun (WGS) entry which is preliminary data.</text>
</comment>
<comment type="similarity">
    <text evidence="1">Belongs to the TRAFAC class TrmE-Era-EngA-EngB-Septin-like GTPase superfamily. AIG1/Toc34/Toc159-like paraseptin GTPase family. IAN subfamily.</text>
</comment>
<name>A0A815CZW6_9BILA</name>
<dbReference type="GO" id="GO:0005525">
    <property type="term" value="F:GTP binding"/>
    <property type="evidence" value="ECO:0007669"/>
    <property type="project" value="InterPro"/>
</dbReference>